<dbReference type="SUPFAM" id="SSF54001">
    <property type="entry name" value="Cysteine proteinases"/>
    <property type="match status" value="1"/>
</dbReference>
<evidence type="ECO:0000313" key="3">
    <source>
        <dbReference type="Proteomes" id="UP000002852"/>
    </source>
</evidence>
<accession>A0A3B5QYQ7</accession>
<reference evidence="3" key="2">
    <citation type="journal article" date="2013" name="Nat. Genet.">
        <title>The genome of the platyfish, Xiphophorus maculatus, provides insights into evolutionary adaptation and several complex traits.</title>
        <authorList>
            <person name="Schartl M."/>
            <person name="Walter R.B."/>
            <person name="Shen Y."/>
            <person name="Garcia T."/>
            <person name="Catchen J."/>
            <person name="Amores A."/>
            <person name="Braasch I."/>
            <person name="Chalopin D."/>
            <person name="Volff J.N."/>
            <person name="Lesch K.P."/>
            <person name="Bisazza A."/>
            <person name="Minx P."/>
            <person name="Hillier L."/>
            <person name="Wilson R.K."/>
            <person name="Fuerstenberg S."/>
            <person name="Boore J."/>
            <person name="Searle S."/>
            <person name="Postlethwait J.H."/>
            <person name="Warren W.C."/>
        </authorList>
    </citation>
    <scope>NUCLEOTIDE SEQUENCE [LARGE SCALE GENOMIC DNA]</scope>
    <source>
        <strain evidence="3">JP 163 A</strain>
    </source>
</reference>
<dbReference type="Ensembl" id="ENSXMAT00000029162.1">
    <property type="protein sequence ID" value="ENSXMAP00000022226.1"/>
    <property type="gene ID" value="ENSXMAG00000026897.1"/>
</dbReference>
<dbReference type="Gene3D" id="3.90.70.120">
    <property type="match status" value="1"/>
</dbReference>
<dbReference type="Proteomes" id="UP000002852">
    <property type="component" value="Unassembled WGS sequence"/>
</dbReference>
<evidence type="ECO:0000256" key="1">
    <source>
        <dbReference type="SAM" id="MobiDB-lite"/>
    </source>
</evidence>
<protein>
    <submittedName>
        <fullName evidence="2">Uncharacterized protein</fullName>
    </submittedName>
</protein>
<evidence type="ECO:0000313" key="2">
    <source>
        <dbReference type="Ensembl" id="ENSXMAP00000036448.1"/>
    </source>
</evidence>
<dbReference type="OMA" id="DPHFRMK"/>
<dbReference type="InterPro" id="IPR038765">
    <property type="entry name" value="Papain-like_cys_pep_sf"/>
</dbReference>
<proteinExistence type="predicted"/>
<name>A0A3B5QYQ7_XIPMA</name>
<reference evidence="2" key="3">
    <citation type="submission" date="2025-05" db="UniProtKB">
        <authorList>
            <consortium name="Ensembl"/>
        </authorList>
    </citation>
    <scope>IDENTIFICATION</scope>
    <source>
        <strain evidence="2">JP 163 A</strain>
    </source>
</reference>
<dbReference type="GeneTree" id="ENSGT00940000177074"/>
<organism evidence="2 3">
    <name type="scientific">Xiphophorus maculatus</name>
    <name type="common">Southern platyfish</name>
    <name type="synonym">Platypoecilus maculatus</name>
    <dbReference type="NCBI Taxonomy" id="8083"/>
    <lineage>
        <taxon>Eukaryota</taxon>
        <taxon>Metazoa</taxon>
        <taxon>Chordata</taxon>
        <taxon>Craniata</taxon>
        <taxon>Vertebrata</taxon>
        <taxon>Euteleostomi</taxon>
        <taxon>Actinopterygii</taxon>
        <taxon>Neopterygii</taxon>
        <taxon>Teleostei</taxon>
        <taxon>Neoteleostei</taxon>
        <taxon>Acanthomorphata</taxon>
        <taxon>Ovalentaria</taxon>
        <taxon>Atherinomorphae</taxon>
        <taxon>Cyprinodontiformes</taxon>
        <taxon>Poeciliidae</taxon>
        <taxon>Poeciliinae</taxon>
        <taxon>Xiphophorus</taxon>
    </lineage>
</organism>
<feature type="compositionally biased region" description="Polar residues" evidence="1">
    <location>
        <begin position="371"/>
        <end position="383"/>
    </location>
</feature>
<dbReference type="AlphaFoldDB" id="A0A3B5QYQ7"/>
<feature type="region of interest" description="Disordered" evidence="1">
    <location>
        <begin position="370"/>
        <end position="391"/>
    </location>
</feature>
<sequence length="520" mass="58961">MEVLAQLLEAAICSQLELSASKSPAPVMLAPPPPGTAPITAVRRCLPRLVVVGEEAAPRRSEPFAWTVVGGGRKASALEPGISGPPVLLVSATHSQADKRYAAFSRNHQCTCMALTFLAYHNEGLQFDTVMLDRVIEKGDQLYAGVKQHLISDGTFRDNHLTFEQMPDHVLTDRNIYAVHTSGLRVGPVFARSESPQASRQLGLPLALQLECLSENVTHAFLLVTPECIAVFRDRSGRFGFFDSHSRNSAGLPHPSGTAVMMTFCNLSDMVSHLLKLFRNRGPNATYEFVPVGFDREDEDHPQNLTFQNISPVATQVSPTALKSESPSDEEMPPWLRDVANVLVETAPTVTNLSKVPKANRRKIKNRIKTQQRQNVGSKMKQSSSEKERYLTSPTFRTKKLQALKEKYILHQVERKDQLNNRYRTDASFRKRRINYIKDRFNFVRSFRDSHKAKMAEYMRKRFRDDPVFRSKHKKTMREYMKAKYHSEPAYRAKHKKNVLPTEEADYQEKHVPKICSLLT</sequence>
<reference evidence="3" key="1">
    <citation type="submission" date="2012-01" db="EMBL/GenBank/DDBJ databases">
        <authorList>
            <person name="Walter R."/>
            <person name="Schartl M."/>
            <person name="Warren W."/>
        </authorList>
    </citation>
    <scope>NUCLEOTIDE SEQUENCE [LARGE SCALE GENOMIC DNA]</scope>
    <source>
        <strain evidence="3">JP 163 A</strain>
    </source>
</reference>
<dbReference type="Ensembl" id="ENSXMAT00000029795.1">
    <property type="protein sequence ID" value="ENSXMAP00000036448.1"/>
    <property type="gene ID" value="ENSXMAG00000026897.1"/>
</dbReference>
<keyword evidence="3" id="KW-1185">Reference proteome</keyword>